<sequence>MGGSTRKKQKSPTVTLSDVQREEAANNPTNGSSQPPKTPIKPKSGVKQKSDLANKEDDAAWIQLFDSSSPIHKADVIATAKDHNAQIEKARDCVLRGKSLFEEFTLLLKTISSKCLKTFIKEYQSQAARPRSMQQVRPPLNFNTIIQTLVPGVGVDQLAVVSQMLEMERVYFFGTLSEDLLAKVRQTLCSLDEMAAQRRGDVYTLDSTTQDPTPFKFEDELATVFSQRPSSNSPPNETSEDESDTGNGNSSEHINNEELEKYIARMEKEVESHYTMLASLQSCAEAVIRQKAAIESKFGSEVDTLEAMDANTADALVTEKLDQAFDVEDRENREETIFAGKMHAIRGFIYKWTSKAIIKKMEEVECFYNDLKLIVPP</sequence>
<gene>
    <name evidence="2" type="ORF">K402DRAFT_456085</name>
</gene>
<dbReference type="AlphaFoldDB" id="A0A6G1GSZ1"/>
<protein>
    <submittedName>
        <fullName evidence="2">Uncharacterized protein</fullName>
    </submittedName>
</protein>
<dbReference type="EMBL" id="ML977170">
    <property type="protein sequence ID" value="KAF1984086.1"/>
    <property type="molecule type" value="Genomic_DNA"/>
</dbReference>
<feature type="region of interest" description="Disordered" evidence="1">
    <location>
        <begin position="225"/>
        <end position="255"/>
    </location>
</feature>
<accession>A0A6G1GSZ1</accession>
<name>A0A6G1GSZ1_9PEZI</name>
<reference evidence="2" key="1">
    <citation type="journal article" date="2020" name="Stud. Mycol.">
        <title>101 Dothideomycetes genomes: a test case for predicting lifestyles and emergence of pathogens.</title>
        <authorList>
            <person name="Haridas S."/>
            <person name="Albert R."/>
            <person name="Binder M."/>
            <person name="Bloem J."/>
            <person name="Labutti K."/>
            <person name="Salamov A."/>
            <person name="Andreopoulos B."/>
            <person name="Baker S."/>
            <person name="Barry K."/>
            <person name="Bills G."/>
            <person name="Bluhm B."/>
            <person name="Cannon C."/>
            <person name="Castanera R."/>
            <person name="Culley D."/>
            <person name="Daum C."/>
            <person name="Ezra D."/>
            <person name="Gonzalez J."/>
            <person name="Henrissat B."/>
            <person name="Kuo A."/>
            <person name="Liang C."/>
            <person name="Lipzen A."/>
            <person name="Lutzoni F."/>
            <person name="Magnuson J."/>
            <person name="Mondo S."/>
            <person name="Nolan M."/>
            <person name="Ohm R."/>
            <person name="Pangilinan J."/>
            <person name="Park H.-J."/>
            <person name="Ramirez L."/>
            <person name="Alfaro M."/>
            <person name="Sun H."/>
            <person name="Tritt A."/>
            <person name="Yoshinaga Y."/>
            <person name="Zwiers L.-H."/>
            <person name="Turgeon B."/>
            <person name="Goodwin S."/>
            <person name="Spatafora J."/>
            <person name="Crous P."/>
            <person name="Grigoriev I."/>
        </authorList>
    </citation>
    <scope>NUCLEOTIDE SEQUENCE</scope>
    <source>
        <strain evidence="2">CBS 113979</strain>
    </source>
</reference>
<feature type="compositionally biased region" description="Basic residues" evidence="1">
    <location>
        <begin position="1"/>
        <end position="10"/>
    </location>
</feature>
<feature type="region of interest" description="Disordered" evidence="1">
    <location>
        <begin position="1"/>
        <end position="52"/>
    </location>
</feature>
<organism evidence="2 3">
    <name type="scientific">Aulographum hederae CBS 113979</name>
    <dbReference type="NCBI Taxonomy" id="1176131"/>
    <lineage>
        <taxon>Eukaryota</taxon>
        <taxon>Fungi</taxon>
        <taxon>Dikarya</taxon>
        <taxon>Ascomycota</taxon>
        <taxon>Pezizomycotina</taxon>
        <taxon>Dothideomycetes</taxon>
        <taxon>Pleosporomycetidae</taxon>
        <taxon>Aulographales</taxon>
        <taxon>Aulographaceae</taxon>
    </lineage>
</organism>
<evidence type="ECO:0000313" key="3">
    <source>
        <dbReference type="Proteomes" id="UP000800041"/>
    </source>
</evidence>
<feature type="compositionally biased region" description="Polar residues" evidence="1">
    <location>
        <begin position="26"/>
        <end position="35"/>
    </location>
</feature>
<proteinExistence type="predicted"/>
<dbReference type="Proteomes" id="UP000800041">
    <property type="component" value="Unassembled WGS sequence"/>
</dbReference>
<evidence type="ECO:0000256" key="1">
    <source>
        <dbReference type="SAM" id="MobiDB-lite"/>
    </source>
</evidence>
<keyword evidence="3" id="KW-1185">Reference proteome</keyword>
<evidence type="ECO:0000313" key="2">
    <source>
        <dbReference type="EMBL" id="KAF1984086.1"/>
    </source>
</evidence>